<dbReference type="FunFam" id="1.10.10.60:FF:000398">
    <property type="entry name" value="Homeobox protein lin-39"/>
    <property type="match status" value="1"/>
</dbReference>
<name>A0ABD2M5A4_9BILA</name>
<organism evidence="12 13">
    <name type="scientific">Heterodera trifolii</name>
    <dbReference type="NCBI Taxonomy" id="157864"/>
    <lineage>
        <taxon>Eukaryota</taxon>
        <taxon>Metazoa</taxon>
        <taxon>Ecdysozoa</taxon>
        <taxon>Nematoda</taxon>
        <taxon>Chromadorea</taxon>
        <taxon>Rhabditida</taxon>
        <taxon>Tylenchina</taxon>
        <taxon>Tylenchomorpha</taxon>
        <taxon>Tylenchoidea</taxon>
        <taxon>Heteroderidae</taxon>
        <taxon>Heteroderinae</taxon>
        <taxon>Heterodera</taxon>
    </lineage>
</organism>
<evidence type="ECO:0000256" key="10">
    <source>
        <dbReference type="SAM" id="MobiDB-lite"/>
    </source>
</evidence>
<sequence length="406" mass="44663">MSIYPIVQQMTHYEQYHHLVANSHASAHLNGQHGPVHATASLPLPLFPAAQSHGTVPSSFYPFEPLQGQLLHSSYPLQHHQQHSNDLASFAALHSQGQQNGGNNVQQIVSDFALLSDTKPELYAPGTSSLWPTSDGFKRVGQLGEGEQIILVDRRDKSEKNEGGKKRRKAGRVEEVQTEEEDEENGRRANGEAMGEGGAETTTEEAEEEDQNCDGSAKKNGNIGAEKSSDISSSSSCRMTTELTPEPTTIFPWMTRMHSSSRTARGEKRQRTAYTRNQVLELEKEFHFNKYLSRKRRIEIAHSLILTERQVKIWFQNRRMKHKKESKDQQQPLNGVGCPPQHFPSPSSQLSNAASQLAAQAAAAVMQHAIQQGQSQPFGGRNPFLMTAAANGGGGSEGGGISYSTE</sequence>
<keyword evidence="4 8" id="KW-0238">DNA-binding</keyword>
<evidence type="ECO:0000256" key="3">
    <source>
        <dbReference type="ARBA" id="ARBA00023015"/>
    </source>
</evidence>
<evidence type="ECO:0000313" key="12">
    <source>
        <dbReference type="EMBL" id="KAL3122707.1"/>
    </source>
</evidence>
<dbReference type="CDD" id="cd00086">
    <property type="entry name" value="homeodomain"/>
    <property type="match status" value="1"/>
</dbReference>
<dbReference type="SUPFAM" id="SSF46689">
    <property type="entry name" value="Homeodomain-like"/>
    <property type="match status" value="1"/>
</dbReference>
<gene>
    <name evidence="12" type="ORF">niasHT_010269</name>
</gene>
<evidence type="ECO:0000256" key="8">
    <source>
        <dbReference type="PROSITE-ProRule" id="PRU00108"/>
    </source>
</evidence>
<evidence type="ECO:0000256" key="5">
    <source>
        <dbReference type="ARBA" id="ARBA00023155"/>
    </source>
</evidence>
<dbReference type="AlphaFoldDB" id="A0ABD2M5A4"/>
<keyword evidence="3" id="KW-0805">Transcription regulation</keyword>
<protein>
    <recommendedName>
        <fullName evidence="11">Homeobox domain-containing protein</fullName>
    </recommendedName>
</protein>
<keyword evidence="2" id="KW-0217">Developmental protein</keyword>
<dbReference type="PROSITE" id="PS50071">
    <property type="entry name" value="HOMEOBOX_2"/>
    <property type="match status" value="1"/>
</dbReference>
<evidence type="ECO:0000256" key="9">
    <source>
        <dbReference type="RuleBase" id="RU000682"/>
    </source>
</evidence>
<dbReference type="GO" id="GO:0045893">
    <property type="term" value="P:positive regulation of DNA-templated transcription"/>
    <property type="evidence" value="ECO:0007669"/>
    <property type="project" value="UniProtKB-ARBA"/>
</dbReference>
<dbReference type="GO" id="GO:0048337">
    <property type="term" value="P:positive regulation of mesodermal cell fate specification"/>
    <property type="evidence" value="ECO:0007669"/>
    <property type="project" value="UniProtKB-ARBA"/>
</dbReference>
<dbReference type="GO" id="GO:0009952">
    <property type="term" value="P:anterior/posterior pattern specification"/>
    <property type="evidence" value="ECO:0007669"/>
    <property type="project" value="UniProtKB-ARBA"/>
</dbReference>
<keyword evidence="13" id="KW-1185">Reference proteome</keyword>
<dbReference type="GO" id="GO:0003677">
    <property type="term" value="F:DNA binding"/>
    <property type="evidence" value="ECO:0007669"/>
    <property type="project" value="UniProtKB-UniRule"/>
</dbReference>
<dbReference type="InterPro" id="IPR001356">
    <property type="entry name" value="HD"/>
</dbReference>
<comment type="subcellular location">
    <subcellularLocation>
        <location evidence="1 8 9">Nucleus</location>
    </subcellularLocation>
</comment>
<evidence type="ECO:0000256" key="4">
    <source>
        <dbReference type="ARBA" id="ARBA00023125"/>
    </source>
</evidence>
<evidence type="ECO:0000313" key="13">
    <source>
        <dbReference type="Proteomes" id="UP001620626"/>
    </source>
</evidence>
<accession>A0ABD2M5A4</accession>
<dbReference type="InterPro" id="IPR017970">
    <property type="entry name" value="Homeobox_CS"/>
</dbReference>
<evidence type="ECO:0000259" key="11">
    <source>
        <dbReference type="PROSITE" id="PS50071"/>
    </source>
</evidence>
<dbReference type="SMART" id="SM00389">
    <property type="entry name" value="HOX"/>
    <property type="match status" value="1"/>
</dbReference>
<keyword evidence="6" id="KW-0804">Transcription</keyword>
<feature type="compositionally biased region" description="Low complexity" evidence="10">
    <location>
        <begin position="345"/>
        <end position="372"/>
    </location>
</feature>
<dbReference type="Pfam" id="PF00046">
    <property type="entry name" value="Homeodomain"/>
    <property type="match status" value="1"/>
</dbReference>
<feature type="compositionally biased region" description="Basic and acidic residues" evidence="10">
    <location>
        <begin position="152"/>
        <end position="164"/>
    </location>
</feature>
<proteinExistence type="predicted"/>
<feature type="compositionally biased region" description="Acidic residues" evidence="10">
    <location>
        <begin position="202"/>
        <end position="212"/>
    </location>
</feature>
<feature type="domain" description="Homeobox" evidence="11">
    <location>
        <begin position="265"/>
        <end position="325"/>
    </location>
</feature>
<feature type="DNA-binding region" description="Homeobox" evidence="8">
    <location>
        <begin position="267"/>
        <end position="326"/>
    </location>
</feature>
<keyword evidence="5 8" id="KW-0371">Homeobox</keyword>
<evidence type="ECO:0000256" key="6">
    <source>
        <dbReference type="ARBA" id="ARBA00023163"/>
    </source>
</evidence>
<keyword evidence="7 8" id="KW-0539">Nucleus</keyword>
<dbReference type="PROSITE" id="PS00032">
    <property type="entry name" value="ANTENNAPEDIA"/>
    <property type="match status" value="1"/>
</dbReference>
<dbReference type="InterPro" id="IPR020479">
    <property type="entry name" value="HD_metazoa"/>
</dbReference>
<feature type="region of interest" description="Disordered" evidence="10">
    <location>
        <begin position="320"/>
        <end position="406"/>
    </location>
</feature>
<dbReference type="InterPro" id="IPR050296">
    <property type="entry name" value="Antp_homeobox"/>
</dbReference>
<dbReference type="EMBL" id="JBICBT010000129">
    <property type="protein sequence ID" value="KAL3122707.1"/>
    <property type="molecule type" value="Genomic_DNA"/>
</dbReference>
<reference evidence="12 13" key="1">
    <citation type="submission" date="2024-10" db="EMBL/GenBank/DDBJ databases">
        <authorList>
            <person name="Kim D."/>
        </authorList>
    </citation>
    <scope>NUCLEOTIDE SEQUENCE [LARGE SCALE GENOMIC DNA]</scope>
    <source>
        <strain evidence="12">BH-2024</strain>
    </source>
</reference>
<dbReference type="Gene3D" id="1.10.10.60">
    <property type="entry name" value="Homeodomain-like"/>
    <property type="match status" value="1"/>
</dbReference>
<dbReference type="GO" id="GO:0005634">
    <property type="term" value="C:nucleus"/>
    <property type="evidence" value="ECO:0007669"/>
    <property type="project" value="UniProtKB-SubCell"/>
</dbReference>
<dbReference type="InterPro" id="IPR001827">
    <property type="entry name" value="Homeobox_Antennapedia_CS"/>
</dbReference>
<dbReference type="Proteomes" id="UP001620626">
    <property type="component" value="Unassembled WGS sequence"/>
</dbReference>
<evidence type="ECO:0000256" key="7">
    <source>
        <dbReference type="ARBA" id="ARBA00023242"/>
    </source>
</evidence>
<dbReference type="InterPro" id="IPR009057">
    <property type="entry name" value="Homeodomain-like_sf"/>
</dbReference>
<feature type="region of interest" description="Disordered" evidence="10">
    <location>
        <begin position="151"/>
        <end position="244"/>
    </location>
</feature>
<evidence type="ECO:0000256" key="1">
    <source>
        <dbReference type="ARBA" id="ARBA00004123"/>
    </source>
</evidence>
<feature type="compositionally biased region" description="Gly residues" evidence="10">
    <location>
        <begin position="391"/>
        <end position="406"/>
    </location>
</feature>
<dbReference type="PROSITE" id="PS00027">
    <property type="entry name" value="HOMEOBOX_1"/>
    <property type="match status" value="1"/>
</dbReference>
<comment type="caution">
    <text evidence="12">The sequence shown here is derived from an EMBL/GenBank/DDBJ whole genome shotgun (WGS) entry which is preliminary data.</text>
</comment>
<dbReference type="PANTHER" id="PTHR45659:SF4">
    <property type="entry name" value="HOMEOBOX PROTEIN ABDOMINAL-A"/>
    <property type="match status" value="1"/>
</dbReference>
<evidence type="ECO:0000256" key="2">
    <source>
        <dbReference type="ARBA" id="ARBA00022473"/>
    </source>
</evidence>
<dbReference type="PANTHER" id="PTHR45659">
    <property type="entry name" value="HOMEOBOX PROTEIN HOX"/>
    <property type="match status" value="1"/>
</dbReference>
<dbReference type="PRINTS" id="PR00024">
    <property type="entry name" value="HOMEOBOX"/>
</dbReference>